<dbReference type="EMBL" id="CM042053">
    <property type="protein sequence ID" value="KAI3715007.1"/>
    <property type="molecule type" value="Genomic_DNA"/>
</dbReference>
<accession>A0ACB9AXY1</accession>
<organism evidence="1 2">
    <name type="scientific">Arctium lappa</name>
    <name type="common">Greater burdock</name>
    <name type="synonym">Lappa major</name>
    <dbReference type="NCBI Taxonomy" id="4217"/>
    <lineage>
        <taxon>Eukaryota</taxon>
        <taxon>Viridiplantae</taxon>
        <taxon>Streptophyta</taxon>
        <taxon>Embryophyta</taxon>
        <taxon>Tracheophyta</taxon>
        <taxon>Spermatophyta</taxon>
        <taxon>Magnoliopsida</taxon>
        <taxon>eudicotyledons</taxon>
        <taxon>Gunneridae</taxon>
        <taxon>Pentapetalae</taxon>
        <taxon>asterids</taxon>
        <taxon>campanulids</taxon>
        <taxon>Asterales</taxon>
        <taxon>Asteraceae</taxon>
        <taxon>Carduoideae</taxon>
        <taxon>Cardueae</taxon>
        <taxon>Arctiinae</taxon>
        <taxon>Arctium</taxon>
    </lineage>
</organism>
<reference evidence="2" key="1">
    <citation type="journal article" date="2022" name="Mol. Ecol. Resour.">
        <title>The genomes of chicory, endive, great burdock and yacon provide insights into Asteraceae palaeo-polyploidization history and plant inulin production.</title>
        <authorList>
            <person name="Fan W."/>
            <person name="Wang S."/>
            <person name="Wang H."/>
            <person name="Wang A."/>
            <person name="Jiang F."/>
            <person name="Liu H."/>
            <person name="Zhao H."/>
            <person name="Xu D."/>
            <person name="Zhang Y."/>
        </authorList>
    </citation>
    <scope>NUCLEOTIDE SEQUENCE [LARGE SCALE GENOMIC DNA]</scope>
    <source>
        <strain evidence="2">cv. Niubang</strain>
    </source>
</reference>
<keyword evidence="2" id="KW-1185">Reference proteome</keyword>
<comment type="caution">
    <text evidence="1">The sequence shown here is derived from an EMBL/GenBank/DDBJ whole genome shotgun (WGS) entry which is preliminary data.</text>
</comment>
<gene>
    <name evidence="1" type="ORF">L6452_21970</name>
</gene>
<proteinExistence type="predicted"/>
<evidence type="ECO:0000313" key="1">
    <source>
        <dbReference type="EMBL" id="KAI3715007.1"/>
    </source>
</evidence>
<dbReference type="Proteomes" id="UP001055879">
    <property type="component" value="Linkage Group LG07"/>
</dbReference>
<protein>
    <submittedName>
        <fullName evidence="1">Uncharacterized protein</fullName>
    </submittedName>
</protein>
<evidence type="ECO:0000313" key="2">
    <source>
        <dbReference type="Proteomes" id="UP001055879"/>
    </source>
</evidence>
<sequence length="78" mass="8905">MISAYNRCYELFVLSSQNGNTYPTFYQFGQLFSRTLGAYIIVFLRYYSAIVSLMAAKKISNIRVPDDSSLRSNIFIVG</sequence>
<name>A0ACB9AXY1_ARCLA</name>
<reference evidence="1 2" key="2">
    <citation type="journal article" date="2022" name="Mol. Ecol. Resour.">
        <title>The genomes of chicory, endive, great burdock and yacon provide insights into Asteraceae paleo-polyploidization history and plant inulin production.</title>
        <authorList>
            <person name="Fan W."/>
            <person name="Wang S."/>
            <person name="Wang H."/>
            <person name="Wang A."/>
            <person name="Jiang F."/>
            <person name="Liu H."/>
            <person name="Zhao H."/>
            <person name="Xu D."/>
            <person name="Zhang Y."/>
        </authorList>
    </citation>
    <scope>NUCLEOTIDE SEQUENCE [LARGE SCALE GENOMIC DNA]</scope>
    <source>
        <strain evidence="2">cv. Niubang</strain>
    </source>
</reference>